<keyword evidence="6" id="KW-0443">Lipid metabolism</keyword>
<evidence type="ECO:0000256" key="8">
    <source>
        <dbReference type="ARBA" id="ARBA00023315"/>
    </source>
</evidence>
<keyword evidence="7 9" id="KW-0472">Membrane</keyword>
<dbReference type="GO" id="GO:0016746">
    <property type="term" value="F:acyltransferase activity"/>
    <property type="evidence" value="ECO:0007669"/>
    <property type="project" value="UniProtKB-KW"/>
</dbReference>
<evidence type="ECO:0000256" key="5">
    <source>
        <dbReference type="ARBA" id="ARBA00022989"/>
    </source>
</evidence>
<dbReference type="AlphaFoldDB" id="A0A093VKQ2"/>
<comment type="caution">
    <text evidence="11">The sequence shown here is derived from an EMBL/GenBank/DDBJ whole genome shotgun (WGS) entry which is preliminary data.</text>
</comment>
<evidence type="ECO:0000256" key="6">
    <source>
        <dbReference type="ARBA" id="ARBA00023098"/>
    </source>
</evidence>
<evidence type="ECO:0000256" key="9">
    <source>
        <dbReference type="SAM" id="Phobius"/>
    </source>
</evidence>
<name>A0A093VKQ2_TALMA</name>
<evidence type="ECO:0000256" key="7">
    <source>
        <dbReference type="ARBA" id="ARBA00023136"/>
    </source>
</evidence>
<dbReference type="PANTHER" id="PTHR23063">
    <property type="entry name" value="PHOSPHOLIPID ACYLTRANSFERASE"/>
    <property type="match status" value="1"/>
</dbReference>
<reference evidence="11" key="1">
    <citation type="journal article" date="2014" name="PLoS Genet.">
        <title>Signature Gene Expression Reveals Novel Clues to the Molecular Mechanisms of Dimorphic Transition in Penicillium marneffei.</title>
        <authorList>
            <person name="Yang E."/>
            <person name="Wang G."/>
            <person name="Cai J."/>
            <person name="Woo P.C."/>
            <person name="Lau S.K."/>
            <person name="Yuen K.-Y."/>
            <person name="Chow W.-N."/>
            <person name="Lin X."/>
        </authorList>
    </citation>
    <scope>NUCLEOTIDE SEQUENCE [LARGE SCALE GENOMIC DNA]</scope>
    <source>
        <strain evidence="11">PM1</strain>
    </source>
</reference>
<comment type="subcellular location">
    <subcellularLocation>
        <location evidence="1">Membrane</location>
    </subcellularLocation>
</comment>
<dbReference type="HOGENOM" id="CLU_048121_0_0_1"/>
<gene>
    <name evidence="11" type="ORF">GQ26_0072370</name>
</gene>
<evidence type="ECO:0000256" key="4">
    <source>
        <dbReference type="ARBA" id="ARBA00022692"/>
    </source>
</evidence>
<sequence length="338" mass="37944">MEKFSQFRDRGSGIAPFLPIPTPRSGYALPLHIFLFCFRLPLLIFVCLSYFAVLQWLPIGLLGKKASLWCILGVPSLWWIDLQVDGVKRGRLASQRARLPISKCIIASSFTSPIDPVYLAAVFDPIFTASYPNTRKVERLSLLQAILRSFSYPLVNPPSDTQLVELSELLEKAQSRPIVVFAECTTTNGRGILPLSRSLVSVPPRTKIYPVSLRYTEADVTTPVPGTYITFLWNLLSKPTHFIRVRVAEYVTTSSNNLSPSSQAQSTGTDFFEDDEPTSFFEEYAGSNDDSELTKSEIAVLDYVGESLARLGRVKRVGLGVKEKQDFVDIWTRNKQHR</sequence>
<dbReference type="SMART" id="SM00563">
    <property type="entry name" value="PlsC"/>
    <property type="match status" value="1"/>
</dbReference>
<feature type="transmembrane region" description="Helical" evidence="9">
    <location>
        <begin position="33"/>
        <end position="54"/>
    </location>
</feature>
<dbReference type="PANTHER" id="PTHR23063:SF60">
    <property type="entry name" value="LYSOPHOSPHATIDIC ACID:OLEOYL-COA ACYLTRANSFERASE 1"/>
    <property type="match status" value="1"/>
</dbReference>
<keyword evidence="8 11" id="KW-0012">Acyltransferase</keyword>
<evidence type="ECO:0000313" key="11">
    <source>
        <dbReference type="EMBL" id="KFX50544.1"/>
    </source>
</evidence>
<feature type="domain" description="Phospholipid/glycerol acyltransferase" evidence="10">
    <location>
        <begin position="104"/>
        <end position="216"/>
    </location>
</feature>
<proteinExistence type="inferred from homology"/>
<accession>A0A093VKQ2</accession>
<dbReference type="eggNOG" id="ENOG502RYF8">
    <property type="taxonomic scope" value="Eukaryota"/>
</dbReference>
<evidence type="ECO:0000256" key="3">
    <source>
        <dbReference type="ARBA" id="ARBA00022679"/>
    </source>
</evidence>
<organism evidence="11">
    <name type="scientific">Talaromyces marneffei PM1</name>
    <dbReference type="NCBI Taxonomy" id="1077442"/>
    <lineage>
        <taxon>Eukaryota</taxon>
        <taxon>Fungi</taxon>
        <taxon>Dikarya</taxon>
        <taxon>Ascomycota</taxon>
        <taxon>Pezizomycotina</taxon>
        <taxon>Eurotiomycetes</taxon>
        <taxon>Eurotiomycetidae</taxon>
        <taxon>Eurotiales</taxon>
        <taxon>Trichocomaceae</taxon>
        <taxon>Talaromyces</taxon>
        <taxon>Talaromyces sect. Talaromyces</taxon>
    </lineage>
</organism>
<keyword evidence="3 11" id="KW-0808">Transferase</keyword>
<protein>
    <submittedName>
        <fullName evidence="11">Putative lysophosphatidic acid:oleoyl-CoA acyltransferase</fullName>
    </submittedName>
</protein>
<evidence type="ECO:0000259" key="10">
    <source>
        <dbReference type="SMART" id="SM00563"/>
    </source>
</evidence>
<comment type="similarity">
    <text evidence="2">Belongs to the 1-acyl-sn-glycerol-3-phosphate acyltransferase family.</text>
</comment>
<dbReference type="GO" id="GO:0006629">
    <property type="term" value="P:lipid metabolic process"/>
    <property type="evidence" value="ECO:0007669"/>
    <property type="project" value="UniProtKB-KW"/>
</dbReference>
<keyword evidence="5 9" id="KW-1133">Transmembrane helix</keyword>
<evidence type="ECO:0000256" key="2">
    <source>
        <dbReference type="ARBA" id="ARBA00008655"/>
    </source>
</evidence>
<dbReference type="InterPro" id="IPR002123">
    <property type="entry name" value="Plipid/glycerol_acylTrfase"/>
</dbReference>
<dbReference type="GO" id="GO:0016020">
    <property type="term" value="C:membrane"/>
    <property type="evidence" value="ECO:0007669"/>
    <property type="project" value="UniProtKB-SubCell"/>
</dbReference>
<keyword evidence="4 9" id="KW-0812">Transmembrane</keyword>
<dbReference type="EMBL" id="JPOX01000007">
    <property type="protein sequence ID" value="KFX50544.1"/>
    <property type="molecule type" value="Genomic_DNA"/>
</dbReference>
<evidence type="ECO:0000256" key="1">
    <source>
        <dbReference type="ARBA" id="ARBA00004370"/>
    </source>
</evidence>